<name>A0AA39LYS0_9BILA</name>
<reference evidence="2" key="1">
    <citation type="submission" date="2023-06" db="EMBL/GenBank/DDBJ databases">
        <title>Genomic analysis of the entomopathogenic nematode Steinernema hermaphroditum.</title>
        <authorList>
            <person name="Schwarz E.M."/>
            <person name="Heppert J.K."/>
            <person name="Baniya A."/>
            <person name="Schwartz H.T."/>
            <person name="Tan C.-H."/>
            <person name="Antoshechkin I."/>
            <person name="Sternberg P.W."/>
            <person name="Goodrich-Blair H."/>
            <person name="Dillman A.R."/>
        </authorList>
    </citation>
    <scope>NUCLEOTIDE SEQUENCE</scope>
    <source>
        <strain evidence="2">PS9179</strain>
        <tissue evidence="2">Whole animal</tissue>
    </source>
</reference>
<gene>
    <name evidence="2" type="ORF">QR680_011478</name>
</gene>
<organism evidence="2 3">
    <name type="scientific">Steinernema hermaphroditum</name>
    <dbReference type="NCBI Taxonomy" id="289476"/>
    <lineage>
        <taxon>Eukaryota</taxon>
        <taxon>Metazoa</taxon>
        <taxon>Ecdysozoa</taxon>
        <taxon>Nematoda</taxon>
        <taxon>Chromadorea</taxon>
        <taxon>Rhabditida</taxon>
        <taxon>Tylenchina</taxon>
        <taxon>Panagrolaimomorpha</taxon>
        <taxon>Strongyloidoidea</taxon>
        <taxon>Steinernematidae</taxon>
        <taxon>Steinernema</taxon>
    </lineage>
</organism>
<dbReference type="Proteomes" id="UP001175271">
    <property type="component" value="Unassembled WGS sequence"/>
</dbReference>
<comment type="caution">
    <text evidence="2">The sequence shown here is derived from an EMBL/GenBank/DDBJ whole genome shotgun (WGS) entry which is preliminary data.</text>
</comment>
<evidence type="ECO:0000256" key="1">
    <source>
        <dbReference type="SAM" id="SignalP"/>
    </source>
</evidence>
<keyword evidence="3" id="KW-1185">Reference proteome</keyword>
<proteinExistence type="predicted"/>
<accession>A0AA39LYS0</accession>
<feature type="chain" id="PRO_5041291687" description="F-box domain-containing protein" evidence="1">
    <location>
        <begin position="22"/>
        <end position="170"/>
    </location>
</feature>
<evidence type="ECO:0000313" key="2">
    <source>
        <dbReference type="EMBL" id="KAK0414527.1"/>
    </source>
</evidence>
<dbReference type="AlphaFoldDB" id="A0AA39LYS0"/>
<evidence type="ECO:0000313" key="3">
    <source>
        <dbReference type="Proteomes" id="UP001175271"/>
    </source>
</evidence>
<evidence type="ECO:0008006" key="4">
    <source>
        <dbReference type="Google" id="ProtNLM"/>
    </source>
</evidence>
<keyword evidence="1" id="KW-0732">Signal</keyword>
<dbReference type="EMBL" id="JAUCMV010000002">
    <property type="protein sequence ID" value="KAK0414527.1"/>
    <property type="molecule type" value="Genomic_DNA"/>
</dbReference>
<protein>
    <recommendedName>
        <fullName evidence="4">F-box domain-containing protein</fullName>
    </recommendedName>
</protein>
<feature type="signal peptide" evidence="1">
    <location>
        <begin position="1"/>
        <end position="21"/>
    </location>
</feature>
<sequence length="170" mass="19654">MFRLFLNNFTLYVFQSFFTVAMLNDLPVNSIKKVSLPIVEEYMEPLVLAVAELPNLRELDIKCWAKLPSSSVVAALENLLLRDQLSFFDVSEDVKFSASFFEEFLTKRLGSKKWSLNHLHINYNVCDLHKDFQRPRSPGNTAWSLTWEHDMGTINVNCPSTKKKKKCTIC</sequence>